<gene>
    <name evidence="1" type="ORF">GG681_17405</name>
</gene>
<sequence>MAEVAEKVTRDVNAGDLALLSPELIESCFFWAGFAAASVWEGNNRAALWDLLVVGQSAAGFFIVFHEKSFRLA</sequence>
<evidence type="ECO:0000313" key="1">
    <source>
        <dbReference type="EMBL" id="MQY44423.1"/>
    </source>
</evidence>
<dbReference type="Proteomes" id="UP000436694">
    <property type="component" value="Unassembled WGS sequence"/>
</dbReference>
<dbReference type="AlphaFoldDB" id="A0A844ATE8"/>
<comment type="caution">
    <text evidence="1">The sequence shown here is derived from an EMBL/GenBank/DDBJ whole genome shotgun (WGS) entry which is preliminary data.</text>
</comment>
<evidence type="ECO:0000313" key="2">
    <source>
        <dbReference type="Proteomes" id="UP000436694"/>
    </source>
</evidence>
<proteinExistence type="predicted"/>
<protein>
    <submittedName>
        <fullName evidence="1">Uncharacterized protein</fullName>
    </submittedName>
</protein>
<accession>A0A844ATE8</accession>
<reference evidence="1 2" key="1">
    <citation type="submission" date="2019-10" db="EMBL/GenBank/DDBJ databases">
        <title>Epibacterium sp. nov., isolated from seawater.</title>
        <authorList>
            <person name="Zhang X."/>
            <person name="Li N."/>
        </authorList>
    </citation>
    <scope>NUCLEOTIDE SEQUENCE [LARGE SCALE GENOMIC DNA]</scope>
    <source>
        <strain evidence="1 2">SM1969</strain>
    </source>
</reference>
<dbReference type="EMBL" id="WIXK01000016">
    <property type="protein sequence ID" value="MQY44423.1"/>
    <property type="molecule type" value="Genomic_DNA"/>
</dbReference>
<keyword evidence="2" id="KW-1185">Reference proteome</keyword>
<name>A0A844ATE8_9RHOB</name>
<dbReference type="RefSeq" id="WP_153549315.1">
    <property type="nucleotide sequence ID" value="NZ_WIXK01000016.1"/>
</dbReference>
<organism evidence="1 2">
    <name type="scientific">Tritonibacter aquimaris</name>
    <dbReference type="NCBI Taxonomy" id="2663379"/>
    <lineage>
        <taxon>Bacteria</taxon>
        <taxon>Pseudomonadati</taxon>
        <taxon>Pseudomonadota</taxon>
        <taxon>Alphaproteobacteria</taxon>
        <taxon>Rhodobacterales</taxon>
        <taxon>Paracoccaceae</taxon>
        <taxon>Tritonibacter</taxon>
    </lineage>
</organism>